<dbReference type="Gramene" id="RZC72320">
    <property type="protein sequence ID" value="RZC72320"/>
    <property type="gene ID" value="C5167_035488"/>
</dbReference>
<protein>
    <recommendedName>
        <fullName evidence="9">mRNA export factor GLE1</fullName>
    </recommendedName>
    <alternativeName>
        <fullName evidence="10">Nucleoporin GLE1</fullName>
    </alternativeName>
</protein>
<evidence type="ECO:0000256" key="2">
    <source>
        <dbReference type="ARBA" id="ARBA00011056"/>
    </source>
</evidence>
<dbReference type="GO" id="GO:0005737">
    <property type="term" value="C:cytoplasm"/>
    <property type="evidence" value="ECO:0007669"/>
    <property type="project" value="TreeGrafter"/>
</dbReference>
<reference evidence="13 14" key="1">
    <citation type="journal article" date="2018" name="Science">
        <title>The opium poppy genome and morphinan production.</title>
        <authorList>
            <person name="Guo L."/>
            <person name="Winzer T."/>
            <person name="Yang X."/>
            <person name="Li Y."/>
            <person name="Ning Z."/>
            <person name="He Z."/>
            <person name="Teodor R."/>
            <person name="Lu Y."/>
            <person name="Bowser T.A."/>
            <person name="Graham I.A."/>
            <person name="Ye K."/>
        </authorList>
    </citation>
    <scope>NUCLEOTIDE SEQUENCE [LARGE SCALE GENOMIC DNA]</scope>
    <source>
        <strain evidence="14">cv. HN1</strain>
        <tissue evidence="13">Leaves</tissue>
    </source>
</reference>
<keyword evidence="14" id="KW-1185">Reference proteome</keyword>
<keyword evidence="3" id="KW-0813">Transport</keyword>
<dbReference type="GO" id="GO:0000822">
    <property type="term" value="F:inositol hexakisphosphate binding"/>
    <property type="evidence" value="ECO:0007669"/>
    <property type="project" value="TreeGrafter"/>
</dbReference>
<evidence type="ECO:0000313" key="14">
    <source>
        <dbReference type="Proteomes" id="UP000316621"/>
    </source>
</evidence>
<dbReference type="OMA" id="MHEYERS"/>
<dbReference type="EMBL" id="CM010721">
    <property type="protein sequence ID" value="RZC72320.1"/>
    <property type="molecule type" value="Genomic_DNA"/>
</dbReference>
<gene>
    <name evidence="13" type="ORF">C5167_035488</name>
</gene>
<dbReference type="GO" id="GO:0005543">
    <property type="term" value="F:phospholipid binding"/>
    <property type="evidence" value="ECO:0007669"/>
    <property type="project" value="TreeGrafter"/>
</dbReference>
<dbReference type="GO" id="GO:0015031">
    <property type="term" value="P:protein transport"/>
    <property type="evidence" value="ECO:0007669"/>
    <property type="project" value="UniProtKB-KW"/>
</dbReference>
<dbReference type="GO" id="GO:0044614">
    <property type="term" value="C:nuclear pore cytoplasmic filaments"/>
    <property type="evidence" value="ECO:0007669"/>
    <property type="project" value="TreeGrafter"/>
</dbReference>
<dbReference type="PANTHER" id="PTHR12960:SF0">
    <property type="entry name" value="MRNA EXPORT FACTOR GLE1"/>
    <property type="match status" value="1"/>
</dbReference>
<comment type="similarity">
    <text evidence="2">Belongs to the GLE1 family.</text>
</comment>
<evidence type="ECO:0000256" key="11">
    <source>
        <dbReference type="SAM" id="Coils"/>
    </source>
</evidence>
<accession>A0A4Y7KIY9</accession>
<evidence type="ECO:0000256" key="9">
    <source>
        <dbReference type="ARBA" id="ARBA00026227"/>
    </source>
</evidence>
<sequence>MQRGFVMRVPDYSSDSETSGDDDDDDSVIKENQTRLMGRVGLLDGVLAELEHELCHQGTKEKIRNKVKKLQTDLMHEYERSASLLSQLEKDGDYERELDRQSDMQHCRAIAEERENHLLAVHRERELQSRIEERKITNALEEARREEQVLREERLQKENLAHEQKIKNAAAAALEEARRKEEVRLLKLKEQALREERLQKFKEQALREDRLLKEIDEKIQAFRSISSQAFRDQELQIGRRIRQISGSRDSVIAKASELITLLNDPLLCPQSISAAIFAKKIVSQCSNQRANFNGTAFAYGYVIVFVTSQVPLAMDLLLAELHKACIYTDPMHLVCSKPAAISKEDCFKMTGFREEDWNAAESLESYLEGVASYIKLYGALVQTEVRGVKTLHGLKEGWAWVARLLNSLEPDIYTAVALYSFLEMAGFALFRAYKTQFQKMLNFISGRFVDALESKQDPDLKPVIVQLETYIDTNQFLKEPEGRHLKTCLLSEMAMPEENYRPQQRRQYYTG</sequence>
<keyword evidence="4" id="KW-0509">mRNA transport</keyword>
<dbReference type="Proteomes" id="UP000316621">
    <property type="component" value="Chromosome 7"/>
</dbReference>
<comment type="subcellular location">
    <subcellularLocation>
        <location evidence="1">Nucleus</location>
        <location evidence="1">Nuclear pore complex</location>
    </subcellularLocation>
</comment>
<evidence type="ECO:0000256" key="6">
    <source>
        <dbReference type="ARBA" id="ARBA00023010"/>
    </source>
</evidence>
<dbReference type="Gene3D" id="1.25.40.510">
    <property type="entry name" value="GLE1-like"/>
    <property type="match status" value="1"/>
</dbReference>
<dbReference type="AlphaFoldDB" id="A0A4Y7KIY9"/>
<keyword evidence="11" id="KW-0175">Coiled coil</keyword>
<evidence type="ECO:0000256" key="7">
    <source>
        <dbReference type="ARBA" id="ARBA00023132"/>
    </source>
</evidence>
<evidence type="ECO:0000256" key="5">
    <source>
        <dbReference type="ARBA" id="ARBA00022927"/>
    </source>
</evidence>
<dbReference type="InterPro" id="IPR038506">
    <property type="entry name" value="GLE1-like_sf"/>
</dbReference>
<keyword evidence="7" id="KW-0906">Nuclear pore complex</keyword>
<name>A0A4Y7KIY9_PAPSO</name>
<dbReference type="GO" id="GO:0016973">
    <property type="term" value="P:poly(A)+ mRNA export from nucleus"/>
    <property type="evidence" value="ECO:0007669"/>
    <property type="project" value="InterPro"/>
</dbReference>
<dbReference type="STRING" id="3469.A0A4Y7KIY9"/>
<evidence type="ECO:0000256" key="1">
    <source>
        <dbReference type="ARBA" id="ARBA00004567"/>
    </source>
</evidence>
<evidence type="ECO:0000256" key="4">
    <source>
        <dbReference type="ARBA" id="ARBA00022816"/>
    </source>
</evidence>
<dbReference type="Pfam" id="PF07817">
    <property type="entry name" value="GLE1"/>
    <property type="match status" value="1"/>
</dbReference>
<evidence type="ECO:0000256" key="10">
    <source>
        <dbReference type="ARBA" id="ARBA00029983"/>
    </source>
</evidence>
<dbReference type="GO" id="GO:0031369">
    <property type="term" value="F:translation initiation factor binding"/>
    <property type="evidence" value="ECO:0007669"/>
    <property type="project" value="TreeGrafter"/>
</dbReference>
<evidence type="ECO:0000256" key="12">
    <source>
        <dbReference type="SAM" id="MobiDB-lite"/>
    </source>
</evidence>
<evidence type="ECO:0000313" key="13">
    <source>
        <dbReference type="EMBL" id="RZC72320.1"/>
    </source>
</evidence>
<dbReference type="PANTHER" id="PTHR12960">
    <property type="entry name" value="GLE-1-RELATED"/>
    <property type="match status" value="1"/>
</dbReference>
<proteinExistence type="inferred from homology"/>
<keyword evidence="8" id="KW-0539">Nucleus</keyword>
<keyword evidence="6" id="KW-0811">Translocation</keyword>
<evidence type="ECO:0000256" key="8">
    <source>
        <dbReference type="ARBA" id="ARBA00023242"/>
    </source>
</evidence>
<organism evidence="13 14">
    <name type="scientific">Papaver somniferum</name>
    <name type="common">Opium poppy</name>
    <dbReference type="NCBI Taxonomy" id="3469"/>
    <lineage>
        <taxon>Eukaryota</taxon>
        <taxon>Viridiplantae</taxon>
        <taxon>Streptophyta</taxon>
        <taxon>Embryophyta</taxon>
        <taxon>Tracheophyta</taxon>
        <taxon>Spermatophyta</taxon>
        <taxon>Magnoliopsida</taxon>
        <taxon>Ranunculales</taxon>
        <taxon>Papaveraceae</taxon>
        <taxon>Papaveroideae</taxon>
        <taxon>Papaver</taxon>
    </lineage>
</organism>
<feature type="coiled-coil region" evidence="11">
    <location>
        <begin position="133"/>
        <end position="218"/>
    </location>
</feature>
<keyword evidence="5" id="KW-0653">Protein transport</keyword>
<dbReference type="InterPro" id="IPR012476">
    <property type="entry name" value="GLE1"/>
</dbReference>
<evidence type="ECO:0000256" key="3">
    <source>
        <dbReference type="ARBA" id="ARBA00022448"/>
    </source>
</evidence>
<feature type="region of interest" description="Disordered" evidence="12">
    <location>
        <begin position="1"/>
        <end position="28"/>
    </location>
</feature>